<dbReference type="InterPro" id="IPR003538">
    <property type="entry name" value="TonB"/>
</dbReference>
<dbReference type="GO" id="GO:0031992">
    <property type="term" value="F:energy transducer activity"/>
    <property type="evidence" value="ECO:0007669"/>
    <property type="project" value="InterPro"/>
</dbReference>
<evidence type="ECO:0000256" key="3">
    <source>
        <dbReference type="ARBA" id="ARBA00022448"/>
    </source>
</evidence>
<keyword evidence="3 10" id="KW-0813">Transport</keyword>
<keyword evidence="4 10" id="KW-1003">Cell membrane</keyword>
<reference evidence="13 14" key="1">
    <citation type="journal article" date="2015" name="Int. J. Syst. Evol. Microbiol.">
        <title>Nitrosospira lacus sp. nov., a psychrotolerant, ammonia-oxidizing bacterium from sandy lake sediment.</title>
        <authorList>
            <person name="Urakawa H."/>
            <person name="Garcia J.C."/>
            <person name="Nielsen J.L."/>
            <person name="Le V.Q."/>
            <person name="Kozlowski J.A."/>
            <person name="Stein L.Y."/>
            <person name="Lim C.K."/>
            <person name="Pommerening-Roser A."/>
            <person name="Martens-Habbena W."/>
            <person name="Stahl D.A."/>
            <person name="Klotz M.G."/>
        </authorList>
    </citation>
    <scope>NUCLEOTIDE SEQUENCE [LARGE SCALE GENOMIC DNA]</scope>
    <source>
        <strain evidence="13 14">APG3</strain>
    </source>
</reference>
<dbReference type="PRINTS" id="PR01374">
    <property type="entry name" value="TONBPROTEIN"/>
</dbReference>
<dbReference type="Gene3D" id="3.30.1150.10">
    <property type="match status" value="1"/>
</dbReference>
<evidence type="ECO:0000256" key="1">
    <source>
        <dbReference type="ARBA" id="ARBA00004383"/>
    </source>
</evidence>
<evidence type="ECO:0000256" key="2">
    <source>
        <dbReference type="ARBA" id="ARBA00006555"/>
    </source>
</evidence>
<organism evidence="13 14">
    <name type="scientific">Nitrosospira lacus</name>
    <dbReference type="NCBI Taxonomy" id="1288494"/>
    <lineage>
        <taxon>Bacteria</taxon>
        <taxon>Pseudomonadati</taxon>
        <taxon>Pseudomonadota</taxon>
        <taxon>Betaproteobacteria</taxon>
        <taxon>Nitrosomonadales</taxon>
        <taxon>Nitrosomonadaceae</taxon>
        <taxon>Nitrosospira</taxon>
    </lineage>
</organism>
<evidence type="ECO:0000256" key="11">
    <source>
        <dbReference type="SAM" id="MobiDB-lite"/>
    </source>
</evidence>
<sequence length="213" mass="23124">MIINRNPVFLPGLMFVLAAHGALLYFLFKQQLIPPPEQLATLIVNFIPANRPKEEPKAEPPPPKLQPVKKPPQSRQLVAEAPILSPSEPVAPPAAPEPLPDPEPVAMAPPQQMAPGPVTLSSELAVACPELNAPAYPPLSRRLGEEGKLVLRVELDENGRISMTQVISSSGFKRLDEAAMVAVKTWRCTPPQRNGQPVRAIALQPFNFVLQGD</sequence>
<dbReference type="OrthoDB" id="9792439at2"/>
<comment type="subcellular location">
    <subcellularLocation>
        <location evidence="1 10">Cell inner membrane</location>
        <topology evidence="1 10">Single-pass membrane protein</topology>
        <orientation evidence="1 10">Periplasmic side</orientation>
    </subcellularLocation>
</comment>
<feature type="compositionally biased region" description="Pro residues" evidence="11">
    <location>
        <begin position="89"/>
        <end position="103"/>
    </location>
</feature>
<dbReference type="Pfam" id="PF03544">
    <property type="entry name" value="TonB_C"/>
    <property type="match status" value="1"/>
</dbReference>
<evidence type="ECO:0000256" key="7">
    <source>
        <dbReference type="ARBA" id="ARBA00022927"/>
    </source>
</evidence>
<keyword evidence="6 10" id="KW-0812">Transmembrane</keyword>
<evidence type="ECO:0000313" key="13">
    <source>
        <dbReference type="EMBL" id="ARO88565.1"/>
    </source>
</evidence>
<dbReference type="KEGG" id="nlc:EBAPG3_012730"/>
<dbReference type="RefSeq" id="WP_004177159.1">
    <property type="nucleotide sequence ID" value="NZ_CP021106.3"/>
</dbReference>
<keyword evidence="5 10" id="KW-0997">Cell inner membrane</keyword>
<dbReference type="SUPFAM" id="SSF74653">
    <property type="entry name" value="TolA/TonB C-terminal domain"/>
    <property type="match status" value="1"/>
</dbReference>
<dbReference type="GO" id="GO:0055085">
    <property type="term" value="P:transmembrane transport"/>
    <property type="evidence" value="ECO:0007669"/>
    <property type="project" value="InterPro"/>
</dbReference>
<dbReference type="GO" id="GO:0098797">
    <property type="term" value="C:plasma membrane protein complex"/>
    <property type="evidence" value="ECO:0007669"/>
    <property type="project" value="TreeGrafter"/>
</dbReference>
<dbReference type="PROSITE" id="PS52015">
    <property type="entry name" value="TONB_CTD"/>
    <property type="match status" value="1"/>
</dbReference>
<keyword evidence="14" id="KW-1185">Reference proteome</keyword>
<evidence type="ECO:0000256" key="4">
    <source>
        <dbReference type="ARBA" id="ARBA00022475"/>
    </source>
</evidence>
<dbReference type="GO" id="GO:0015031">
    <property type="term" value="P:protein transport"/>
    <property type="evidence" value="ECO:0007669"/>
    <property type="project" value="UniProtKB-UniRule"/>
</dbReference>
<evidence type="ECO:0000256" key="8">
    <source>
        <dbReference type="ARBA" id="ARBA00022989"/>
    </source>
</evidence>
<feature type="domain" description="TonB C-terminal" evidence="12">
    <location>
        <begin position="121"/>
        <end position="213"/>
    </location>
</feature>
<name>A0A1W6SS24_9PROT</name>
<keyword evidence="7 10" id="KW-0653">Protein transport</keyword>
<comment type="function">
    <text evidence="10">Interacts with outer membrane receptor proteins that carry out high-affinity binding and energy dependent uptake into the periplasmic space of specific substrates. It could act to transduce energy from the cytoplasmic membrane to specific energy-requiring processes in the outer membrane, resulting in the release into the periplasm of ligands bound by these outer membrane proteins.</text>
</comment>
<gene>
    <name evidence="13" type="ORF">EBAPG3_012730</name>
</gene>
<protein>
    <recommendedName>
        <fullName evidence="10">Protein TonB</fullName>
    </recommendedName>
</protein>
<dbReference type="InterPro" id="IPR037682">
    <property type="entry name" value="TonB_C"/>
</dbReference>
<dbReference type="PANTHER" id="PTHR33446:SF2">
    <property type="entry name" value="PROTEIN TONB"/>
    <property type="match status" value="1"/>
</dbReference>
<evidence type="ECO:0000259" key="12">
    <source>
        <dbReference type="PROSITE" id="PS52015"/>
    </source>
</evidence>
<dbReference type="InterPro" id="IPR006260">
    <property type="entry name" value="TonB/TolA_C"/>
</dbReference>
<dbReference type="EMBL" id="CP021106">
    <property type="protein sequence ID" value="ARO88565.1"/>
    <property type="molecule type" value="Genomic_DNA"/>
</dbReference>
<dbReference type="GO" id="GO:0030288">
    <property type="term" value="C:outer membrane-bounded periplasmic space"/>
    <property type="evidence" value="ECO:0007669"/>
    <property type="project" value="InterPro"/>
</dbReference>
<accession>A0A1W6SS24</accession>
<evidence type="ECO:0000256" key="6">
    <source>
        <dbReference type="ARBA" id="ARBA00022692"/>
    </source>
</evidence>
<evidence type="ECO:0000256" key="9">
    <source>
        <dbReference type="ARBA" id="ARBA00023136"/>
    </source>
</evidence>
<proteinExistence type="inferred from homology"/>
<dbReference type="GO" id="GO:0015891">
    <property type="term" value="P:siderophore transport"/>
    <property type="evidence" value="ECO:0007669"/>
    <property type="project" value="InterPro"/>
</dbReference>
<keyword evidence="8 10" id="KW-1133">Transmembrane helix</keyword>
<evidence type="ECO:0000313" key="14">
    <source>
        <dbReference type="Proteomes" id="UP000012179"/>
    </source>
</evidence>
<keyword evidence="10" id="KW-0735">Signal-anchor</keyword>
<dbReference type="Proteomes" id="UP000012179">
    <property type="component" value="Chromosome"/>
</dbReference>
<evidence type="ECO:0000256" key="5">
    <source>
        <dbReference type="ARBA" id="ARBA00022519"/>
    </source>
</evidence>
<dbReference type="eggNOG" id="COG0810">
    <property type="taxonomic scope" value="Bacteria"/>
</dbReference>
<feature type="compositionally biased region" description="Low complexity" evidence="11">
    <location>
        <begin position="104"/>
        <end position="115"/>
    </location>
</feature>
<dbReference type="AlphaFoldDB" id="A0A1W6SS24"/>
<dbReference type="PANTHER" id="PTHR33446">
    <property type="entry name" value="PROTEIN TONB-RELATED"/>
    <property type="match status" value="1"/>
</dbReference>
<evidence type="ECO:0000256" key="10">
    <source>
        <dbReference type="RuleBase" id="RU362123"/>
    </source>
</evidence>
<dbReference type="InterPro" id="IPR051045">
    <property type="entry name" value="TonB-dependent_transducer"/>
</dbReference>
<feature type="region of interest" description="Disordered" evidence="11">
    <location>
        <begin position="52"/>
        <end position="115"/>
    </location>
</feature>
<keyword evidence="9 10" id="KW-0472">Membrane</keyword>
<dbReference type="NCBIfam" id="TIGR01352">
    <property type="entry name" value="tonB_Cterm"/>
    <property type="match status" value="1"/>
</dbReference>
<comment type="similarity">
    <text evidence="2 10">Belongs to the TonB family.</text>
</comment>
<feature type="transmembrane region" description="Helical" evidence="10">
    <location>
        <begin position="7"/>
        <end position="28"/>
    </location>
</feature>